<reference evidence="7 8" key="1">
    <citation type="submission" date="2023-12" db="EMBL/GenBank/DDBJ databases">
        <title>A high-quality genome assembly for Dillenia turbinata (Dilleniales).</title>
        <authorList>
            <person name="Chanderbali A."/>
        </authorList>
    </citation>
    <scope>NUCLEOTIDE SEQUENCE [LARGE SCALE GENOMIC DNA]</scope>
    <source>
        <strain evidence="7">LSX21</strain>
        <tissue evidence="7">Leaf</tissue>
    </source>
</reference>
<keyword evidence="3 7" id="KW-0489">Methyltransferase</keyword>
<keyword evidence="6" id="KW-0819">tRNA processing</keyword>
<dbReference type="FunFam" id="3.40.50.150:FF:000230">
    <property type="entry name" value="tRNA (Guanine-N(7)-)-methyltransferase"/>
    <property type="match status" value="1"/>
</dbReference>
<name>A0AAN8V1S4_9MAGN</name>
<comment type="catalytic activity">
    <reaction evidence="1">
        <text>guanosine(46) in tRNA + S-adenosyl-L-methionine = N(7)-methylguanosine(46) in tRNA + S-adenosyl-L-homocysteine</text>
        <dbReference type="Rhea" id="RHEA:42708"/>
        <dbReference type="Rhea" id="RHEA-COMP:10188"/>
        <dbReference type="Rhea" id="RHEA-COMP:10189"/>
        <dbReference type="ChEBI" id="CHEBI:57856"/>
        <dbReference type="ChEBI" id="CHEBI:59789"/>
        <dbReference type="ChEBI" id="CHEBI:74269"/>
        <dbReference type="ChEBI" id="CHEBI:74480"/>
        <dbReference type="EC" id="2.1.1.33"/>
    </reaction>
</comment>
<dbReference type="HAMAP" id="MF_01057">
    <property type="entry name" value="tRNA_methyltr_TrmB"/>
    <property type="match status" value="1"/>
</dbReference>
<dbReference type="PANTHER" id="PTHR23417">
    <property type="entry name" value="3-DEOXY-D-MANNO-OCTULOSONIC-ACID TRANSFERASE/TRNA GUANINE-N 7 - -METHYLTRANSFERASE"/>
    <property type="match status" value="1"/>
</dbReference>
<gene>
    <name evidence="7" type="ORF">RJ641_015732</name>
</gene>
<dbReference type="EMBL" id="JBAMMX010000021">
    <property type="protein sequence ID" value="KAK6919828.1"/>
    <property type="molecule type" value="Genomic_DNA"/>
</dbReference>
<dbReference type="Pfam" id="PF02390">
    <property type="entry name" value="Methyltransf_4"/>
    <property type="match status" value="1"/>
</dbReference>
<dbReference type="EC" id="2.1.1.33" evidence="2"/>
<evidence type="ECO:0000313" key="7">
    <source>
        <dbReference type="EMBL" id="KAK6919828.1"/>
    </source>
</evidence>
<dbReference type="Gene3D" id="3.40.50.150">
    <property type="entry name" value="Vaccinia Virus protein VP39"/>
    <property type="match status" value="1"/>
</dbReference>
<dbReference type="PANTHER" id="PTHR23417:SF21">
    <property type="entry name" value="TRNA (GUANINE-N(7)-)-METHYLTRANSFERASE"/>
    <property type="match status" value="1"/>
</dbReference>
<sequence length="302" mass="34461">MRLNGSAMPGATQALALLSIPTSKPRLAFPITSGASDYHYDHRIRFCCFEGEDRQVQIQSPNLVALEYAELNLTHKVYEEVGHVRIRQHVNPLKSSLSIPVQAPDWNGVFGDASRPLMVDIGCGSGRFLLWLAKRNPVSRNYLGLEIRQKLVKRAKLWVKELALDNIHFMFANATICFNQLISTYPGPLASVSVLCPDPYFKRRHHKRRVLQRPLVDSILHNLTPRGEVLIQSDVLEVAKDMREQFDAEADMLQHVDAVDPSVLCDKDGWLLHNPMGIRTEREIHAEFEGARIYRRMYLKRS</sequence>
<evidence type="ECO:0000256" key="6">
    <source>
        <dbReference type="ARBA" id="ARBA00022694"/>
    </source>
</evidence>
<dbReference type="InterPro" id="IPR003358">
    <property type="entry name" value="tRNA_(Gua-N-7)_MeTrfase_Trmb"/>
</dbReference>
<dbReference type="InterPro" id="IPR029063">
    <property type="entry name" value="SAM-dependent_MTases_sf"/>
</dbReference>
<evidence type="ECO:0000256" key="1">
    <source>
        <dbReference type="ARBA" id="ARBA00000142"/>
    </source>
</evidence>
<dbReference type="GO" id="GO:0008176">
    <property type="term" value="F:tRNA (guanine(46)-N7)-methyltransferase activity"/>
    <property type="evidence" value="ECO:0007669"/>
    <property type="project" value="UniProtKB-EC"/>
</dbReference>
<proteinExistence type="inferred from homology"/>
<evidence type="ECO:0000313" key="8">
    <source>
        <dbReference type="Proteomes" id="UP001370490"/>
    </source>
</evidence>
<evidence type="ECO:0000256" key="5">
    <source>
        <dbReference type="ARBA" id="ARBA00022691"/>
    </source>
</evidence>
<dbReference type="GO" id="GO:0043527">
    <property type="term" value="C:tRNA methyltransferase complex"/>
    <property type="evidence" value="ECO:0007669"/>
    <property type="project" value="TreeGrafter"/>
</dbReference>
<evidence type="ECO:0000256" key="3">
    <source>
        <dbReference type="ARBA" id="ARBA00022603"/>
    </source>
</evidence>
<organism evidence="7 8">
    <name type="scientific">Dillenia turbinata</name>
    <dbReference type="NCBI Taxonomy" id="194707"/>
    <lineage>
        <taxon>Eukaryota</taxon>
        <taxon>Viridiplantae</taxon>
        <taxon>Streptophyta</taxon>
        <taxon>Embryophyta</taxon>
        <taxon>Tracheophyta</taxon>
        <taxon>Spermatophyta</taxon>
        <taxon>Magnoliopsida</taxon>
        <taxon>eudicotyledons</taxon>
        <taxon>Gunneridae</taxon>
        <taxon>Pentapetalae</taxon>
        <taxon>Dilleniales</taxon>
        <taxon>Dilleniaceae</taxon>
        <taxon>Dillenia</taxon>
    </lineage>
</organism>
<keyword evidence="4" id="KW-0808">Transferase</keyword>
<comment type="caution">
    <text evidence="7">The sequence shown here is derived from an EMBL/GenBank/DDBJ whole genome shotgun (WGS) entry which is preliminary data.</text>
</comment>
<accession>A0AAN8V1S4</accession>
<dbReference type="SUPFAM" id="SSF53335">
    <property type="entry name" value="S-adenosyl-L-methionine-dependent methyltransferases"/>
    <property type="match status" value="1"/>
</dbReference>
<evidence type="ECO:0000256" key="4">
    <source>
        <dbReference type="ARBA" id="ARBA00022679"/>
    </source>
</evidence>
<keyword evidence="5" id="KW-0949">S-adenosyl-L-methionine</keyword>
<dbReference type="InterPro" id="IPR055361">
    <property type="entry name" value="tRNA_methyltr_TrmB_bact"/>
</dbReference>
<dbReference type="NCBIfam" id="TIGR00091">
    <property type="entry name" value="tRNA (guanosine(46)-N7)-methyltransferase TrmB"/>
    <property type="match status" value="1"/>
</dbReference>
<protein>
    <recommendedName>
        <fullName evidence="2">tRNA (guanine(46)-N(7))-methyltransferase</fullName>
        <ecNumber evidence="2">2.1.1.33</ecNumber>
    </recommendedName>
</protein>
<dbReference type="AlphaFoldDB" id="A0AAN8V1S4"/>
<dbReference type="Proteomes" id="UP001370490">
    <property type="component" value="Unassembled WGS sequence"/>
</dbReference>
<keyword evidence="8" id="KW-1185">Reference proteome</keyword>
<dbReference type="PROSITE" id="PS51625">
    <property type="entry name" value="SAM_MT_TRMB"/>
    <property type="match status" value="1"/>
</dbReference>
<dbReference type="CDD" id="cd02440">
    <property type="entry name" value="AdoMet_MTases"/>
    <property type="match status" value="1"/>
</dbReference>
<evidence type="ECO:0000256" key="2">
    <source>
        <dbReference type="ARBA" id="ARBA00011977"/>
    </source>
</evidence>